<reference evidence="4" key="1">
    <citation type="journal article" date="2019" name="Int. J. Syst. Evol. Microbiol.">
        <title>The Global Catalogue of Microorganisms (GCM) 10K type strain sequencing project: providing services to taxonomists for standard genome sequencing and annotation.</title>
        <authorList>
            <consortium name="The Broad Institute Genomics Platform"/>
            <consortium name="The Broad Institute Genome Sequencing Center for Infectious Disease"/>
            <person name="Wu L."/>
            <person name="Ma J."/>
        </authorList>
    </citation>
    <scope>NUCLEOTIDE SEQUENCE [LARGE SCALE GENOMIC DNA]</scope>
    <source>
        <strain evidence="4">CCM 7224</strain>
    </source>
</reference>
<protein>
    <submittedName>
        <fullName evidence="3">4'-phosphopantetheinyl transferase family protein</fullName>
    </submittedName>
</protein>
<gene>
    <name evidence="3" type="ORF">ACFPFX_35795</name>
</gene>
<dbReference type="SUPFAM" id="SSF56214">
    <property type="entry name" value="4'-phosphopantetheinyl transferase"/>
    <property type="match status" value="2"/>
</dbReference>
<organism evidence="3 4">
    <name type="scientific">Streptomyces mauvecolor</name>
    <dbReference type="NCBI Taxonomy" id="58345"/>
    <lineage>
        <taxon>Bacteria</taxon>
        <taxon>Bacillati</taxon>
        <taxon>Actinomycetota</taxon>
        <taxon>Actinomycetes</taxon>
        <taxon>Kitasatosporales</taxon>
        <taxon>Streptomycetaceae</taxon>
        <taxon>Streptomyces</taxon>
    </lineage>
</organism>
<evidence type="ECO:0000313" key="3">
    <source>
        <dbReference type="EMBL" id="MFC4961659.1"/>
    </source>
</evidence>
<keyword evidence="4" id="KW-1185">Reference proteome</keyword>
<keyword evidence="1 3" id="KW-0808">Transferase</keyword>
<dbReference type="RefSeq" id="WP_344379350.1">
    <property type="nucleotide sequence ID" value="NZ_BAAASQ010000027.1"/>
</dbReference>
<evidence type="ECO:0000313" key="4">
    <source>
        <dbReference type="Proteomes" id="UP001595834"/>
    </source>
</evidence>
<sequence>MGEGQHERDLAFAPGLPWRVLHIEGGPTLTVVSIAWLHRRGPAMRAALESQHLSAPEAAHAGKLILPKRRLDWFAGRLAVKSAVAAHFWRHSDTRVRTRDVHVEVETKGLRAGKPHVDLPLGVGLAHSGDFAVAACGPNTIGVDLERNRPMGPHFADLLAVPPAVEPGARRRLEDMPLPLRWACKEAVLKAFGFGLRFDPREVRLTTWCPDGGFTWRLGPEIAAYAPPGDSGSYRSLVREIDGYAFALVWR</sequence>
<dbReference type="InterPro" id="IPR037143">
    <property type="entry name" value="4-PPantetheinyl_Trfase_dom_sf"/>
</dbReference>
<evidence type="ECO:0000259" key="2">
    <source>
        <dbReference type="Pfam" id="PF01648"/>
    </source>
</evidence>
<proteinExistence type="predicted"/>
<name>A0ABV9UZN5_9ACTN</name>
<comment type="caution">
    <text evidence="3">The sequence shown here is derived from an EMBL/GenBank/DDBJ whole genome shotgun (WGS) entry which is preliminary data.</text>
</comment>
<accession>A0ABV9UZN5</accession>
<dbReference type="EMBL" id="JBHSIZ010000053">
    <property type="protein sequence ID" value="MFC4961659.1"/>
    <property type="molecule type" value="Genomic_DNA"/>
</dbReference>
<dbReference type="InterPro" id="IPR008278">
    <property type="entry name" value="4-PPantetheinyl_Trfase_dom"/>
</dbReference>
<evidence type="ECO:0000256" key="1">
    <source>
        <dbReference type="ARBA" id="ARBA00022679"/>
    </source>
</evidence>
<dbReference type="Pfam" id="PF01648">
    <property type="entry name" value="ACPS"/>
    <property type="match status" value="1"/>
</dbReference>
<dbReference type="GO" id="GO:0016740">
    <property type="term" value="F:transferase activity"/>
    <property type="evidence" value="ECO:0007669"/>
    <property type="project" value="UniProtKB-KW"/>
</dbReference>
<feature type="domain" description="4'-phosphopantetheinyl transferase" evidence="2">
    <location>
        <begin position="141"/>
        <end position="208"/>
    </location>
</feature>
<dbReference type="Gene3D" id="3.90.470.20">
    <property type="entry name" value="4'-phosphopantetheinyl transferase domain"/>
    <property type="match status" value="1"/>
</dbReference>
<dbReference type="Proteomes" id="UP001595834">
    <property type="component" value="Unassembled WGS sequence"/>
</dbReference>